<dbReference type="Proteomes" id="UP000007801">
    <property type="component" value="Unassembled WGS sequence"/>
</dbReference>
<dbReference type="InParanoid" id="A0A0N8P252"/>
<feature type="compositionally biased region" description="Basic and acidic residues" evidence="1">
    <location>
        <begin position="130"/>
        <end position="141"/>
    </location>
</feature>
<reference evidence="3 4" key="1">
    <citation type="journal article" date="2007" name="Nature">
        <title>Evolution of genes and genomes on the Drosophila phylogeny.</title>
        <authorList>
            <consortium name="Drosophila 12 Genomes Consortium"/>
            <person name="Clark A.G."/>
            <person name="Eisen M.B."/>
            <person name="Smith D.R."/>
            <person name="Bergman C.M."/>
            <person name="Oliver B."/>
            <person name="Markow T.A."/>
            <person name="Kaufman T.C."/>
            <person name="Kellis M."/>
            <person name="Gelbart W."/>
            <person name="Iyer V.N."/>
            <person name="Pollard D.A."/>
            <person name="Sackton T.B."/>
            <person name="Larracuente A.M."/>
            <person name="Singh N.D."/>
            <person name="Abad J.P."/>
            <person name="Abt D.N."/>
            <person name="Adryan B."/>
            <person name="Aguade M."/>
            <person name="Akashi H."/>
            <person name="Anderson W.W."/>
            <person name="Aquadro C.F."/>
            <person name="Ardell D.H."/>
            <person name="Arguello R."/>
            <person name="Artieri C.G."/>
            <person name="Barbash D.A."/>
            <person name="Barker D."/>
            <person name="Barsanti P."/>
            <person name="Batterham P."/>
            <person name="Batzoglou S."/>
            <person name="Begun D."/>
            <person name="Bhutkar A."/>
            <person name="Blanco E."/>
            <person name="Bosak S.A."/>
            <person name="Bradley R.K."/>
            <person name="Brand A.D."/>
            <person name="Brent M.R."/>
            <person name="Brooks A.N."/>
            <person name="Brown R.H."/>
            <person name="Butlin R.K."/>
            <person name="Caggese C."/>
            <person name="Calvi B.R."/>
            <person name="Bernardo de Carvalho A."/>
            <person name="Caspi A."/>
            <person name="Castrezana S."/>
            <person name="Celniker S.E."/>
            <person name="Chang J.L."/>
            <person name="Chapple C."/>
            <person name="Chatterji S."/>
            <person name="Chinwalla A."/>
            <person name="Civetta A."/>
            <person name="Clifton S.W."/>
            <person name="Comeron J.M."/>
            <person name="Costello J.C."/>
            <person name="Coyne J.A."/>
            <person name="Daub J."/>
            <person name="David R.G."/>
            <person name="Delcher A.L."/>
            <person name="Delehaunty K."/>
            <person name="Do C.B."/>
            <person name="Ebling H."/>
            <person name="Edwards K."/>
            <person name="Eickbush T."/>
            <person name="Evans J.D."/>
            <person name="Filipski A."/>
            <person name="Findeiss S."/>
            <person name="Freyhult E."/>
            <person name="Fulton L."/>
            <person name="Fulton R."/>
            <person name="Garcia A.C."/>
            <person name="Gardiner A."/>
            <person name="Garfield D.A."/>
            <person name="Garvin B.E."/>
            <person name="Gibson G."/>
            <person name="Gilbert D."/>
            <person name="Gnerre S."/>
            <person name="Godfrey J."/>
            <person name="Good R."/>
            <person name="Gotea V."/>
            <person name="Gravely B."/>
            <person name="Greenberg A.J."/>
            <person name="Griffiths-Jones S."/>
            <person name="Gross S."/>
            <person name="Guigo R."/>
            <person name="Gustafson E.A."/>
            <person name="Haerty W."/>
            <person name="Hahn M.W."/>
            <person name="Halligan D.L."/>
            <person name="Halpern A.L."/>
            <person name="Halter G.M."/>
            <person name="Han M.V."/>
            <person name="Heger A."/>
            <person name="Hillier L."/>
            <person name="Hinrichs A.S."/>
            <person name="Holmes I."/>
            <person name="Hoskins R.A."/>
            <person name="Hubisz M.J."/>
            <person name="Hultmark D."/>
            <person name="Huntley M.A."/>
            <person name="Jaffe D.B."/>
            <person name="Jagadeeshan S."/>
            <person name="Jeck W.R."/>
            <person name="Johnson J."/>
            <person name="Jones C.D."/>
            <person name="Jordan W.C."/>
            <person name="Karpen G.H."/>
            <person name="Kataoka E."/>
            <person name="Keightley P.D."/>
            <person name="Kheradpour P."/>
            <person name="Kirkness E.F."/>
            <person name="Koerich L.B."/>
            <person name="Kristiansen K."/>
            <person name="Kudrna D."/>
            <person name="Kulathinal R.J."/>
            <person name="Kumar S."/>
            <person name="Kwok R."/>
            <person name="Lander E."/>
            <person name="Langley C.H."/>
            <person name="Lapoint R."/>
            <person name="Lazzaro B.P."/>
            <person name="Lee S.J."/>
            <person name="Levesque L."/>
            <person name="Li R."/>
            <person name="Lin C.F."/>
            <person name="Lin M.F."/>
            <person name="Lindblad-Toh K."/>
            <person name="Llopart A."/>
            <person name="Long M."/>
            <person name="Low L."/>
            <person name="Lozovsky E."/>
            <person name="Lu J."/>
            <person name="Luo M."/>
            <person name="Machado C.A."/>
            <person name="Makalowski W."/>
            <person name="Marzo M."/>
            <person name="Matsuda M."/>
            <person name="Matzkin L."/>
            <person name="McAllister B."/>
            <person name="McBride C.S."/>
            <person name="McKernan B."/>
            <person name="McKernan K."/>
            <person name="Mendez-Lago M."/>
            <person name="Minx P."/>
            <person name="Mollenhauer M.U."/>
            <person name="Montooth K."/>
            <person name="Mount S.M."/>
            <person name="Mu X."/>
            <person name="Myers E."/>
            <person name="Negre B."/>
            <person name="Newfeld S."/>
            <person name="Nielsen R."/>
            <person name="Noor M.A."/>
            <person name="O'Grady P."/>
            <person name="Pachter L."/>
            <person name="Papaceit M."/>
            <person name="Parisi M.J."/>
            <person name="Parisi M."/>
            <person name="Parts L."/>
            <person name="Pedersen J.S."/>
            <person name="Pesole G."/>
            <person name="Phillippy A.M."/>
            <person name="Ponting C.P."/>
            <person name="Pop M."/>
            <person name="Porcelli D."/>
            <person name="Powell J.R."/>
            <person name="Prohaska S."/>
            <person name="Pruitt K."/>
            <person name="Puig M."/>
            <person name="Quesneville H."/>
            <person name="Ram K.R."/>
            <person name="Rand D."/>
            <person name="Rasmussen M.D."/>
            <person name="Reed L.K."/>
            <person name="Reenan R."/>
            <person name="Reily A."/>
            <person name="Remington K.A."/>
            <person name="Rieger T.T."/>
            <person name="Ritchie M.G."/>
            <person name="Robin C."/>
            <person name="Rogers Y.H."/>
            <person name="Rohde C."/>
            <person name="Rozas J."/>
            <person name="Rubenfield M.J."/>
            <person name="Ruiz A."/>
            <person name="Russo S."/>
            <person name="Salzberg S.L."/>
            <person name="Sanchez-Gracia A."/>
            <person name="Saranga D.J."/>
            <person name="Sato H."/>
            <person name="Schaeffer S.W."/>
            <person name="Schatz M.C."/>
            <person name="Schlenke T."/>
            <person name="Schwartz R."/>
            <person name="Segarra C."/>
            <person name="Singh R.S."/>
            <person name="Sirot L."/>
            <person name="Sirota M."/>
            <person name="Sisneros N.B."/>
            <person name="Smith C.D."/>
            <person name="Smith T.F."/>
            <person name="Spieth J."/>
            <person name="Stage D.E."/>
            <person name="Stark A."/>
            <person name="Stephan W."/>
            <person name="Strausberg R.L."/>
            <person name="Strempel S."/>
            <person name="Sturgill D."/>
            <person name="Sutton G."/>
            <person name="Sutton G.G."/>
            <person name="Tao W."/>
            <person name="Teichmann S."/>
            <person name="Tobari Y.N."/>
            <person name="Tomimura Y."/>
            <person name="Tsolas J.M."/>
            <person name="Valente V.L."/>
            <person name="Venter E."/>
            <person name="Venter J.C."/>
            <person name="Vicario S."/>
            <person name="Vieira F.G."/>
            <person name="Vilella A.J."/>
            <person name="Villasante A."/>
            <person name="Walenz B."/>
            <person name="Wang J."/>
            <person name="Wasserman M."/>
            <person name="Watts T."/>
            <person name="Wilson D."/>
            <person name="Wilson R.K."/>
            <person name="Wing R.A."/>
            <person name="Wolfner M.F."/>
            <person name="Wong A."/>
            <person name="Wong G.K."/>
            <person name="Wu C.I."/>
            <person name="Wu G."/>
            <person name="Yamamoto D."/>
            <person name="Yang H.P."/>
            <person name="Yang S.P."/>
            <person name="Yorke J.A."/>
            <person name="Yoshida K."/>
            <person name="Zdobnov E."/>
            <person name="Zhang P."/>
            <person name="Zhang Y."/>
            <person name="Zimin A.V."/>
            <person name="Baldwin J."/>
            <person name="Abdouelleil A."/>
            <person name="Abdulkadir J."/>
            <person name="Abebe A."/>
            <person name="Abera B."/>
            <person name="Abreu J."/>
            <person name="Acer S.C."/>
            <person name="Aftuck L."/>
            <person name="Alexander A."/>
            <person name="An P."/>
            <person name="Anderson E."/>
            <person name="Anderson S."/>
            <person name="Arachi H."/>
            <person name="Azer M."/>
            <person name="Bachantsang P."/>
            <person name="Barry A."/>
            <person name="Bayul T."/>
            <person name="Berlin A."/>
            <person name="Bessette D."/>
            <person name="Bloom T."/>
            <person name="Blye J."/>
            <person name="Boguslavskiy L."/>
            <person name="Bonnet C."/>
            <person name="Boukhgalter B."/>
            <person name="Bourzgui I."/>
            <person name="Brown A."/>
            <person name="Cahill P."/>
            <person name="Channer S."/>
            <person name="Cheshatsang Y."/>
            <person name="Chuda L."/>
            <person name="Citroen M."/>
            <person name="Collymore A."/>
            <person name="Cooke P."/>
            <person name="Costello M."/>
            <person name="D'Aco K."/>
            <person name="Daza R."/>
            <person name="De Haan G."/>
            <person name="DeGray S."/>
            <person name="DeMaso C."/>
            <person name="Dhargay N."/>
            <person name="Dooley K."/>
            <person name="Dooley E."/>
            <person name="Doricent M."/>
            <person name="Dorje P."/>
            <person name="Dorjee K."/>
            <person name="Dupes A."/>
            <person name="Elong R."/>
            <person name="Falk J."/>
            <person name="Farina A."/>
            <person name="Faro S."/>
            <person name="Ferguson D."/>
            <person name="Fisher S."/>
            <person name="Foley C.D."/>
            <person name="Franke A."/>
            <person name="Friedrich D."/>
            <person name="Gadbois L."/>
            <person name="Gearin G."/>
            <person name="Gearin C.R."/>
            <person name="Giannoukos G."/>
            <person name="Goode T."/>
            <person name="Graham J."/>
            <person name="Grandbois E."/>
            <person name="Grewal S."/>
            <person name="Gyaltsen K."/>
            <person name="Hafez N."/>
            <person name="Hagos B."/>
            <person name="Hall J."/>
            <person name="Henson C."/>
            <person name="Hollinger A."/>
            <person name="Honan T."/>
            <person name="Huard M.D."/>
            <person name="Hughes L."/>
            <person name="Hurhula B."/>
            <person name="Husby M.E."/>
            <person name="Kamat A."/>
            <person name="Kanga B."/>
            <person name="Kashin S."/>
            <person name="Khazanovich D."/>
            <person name="Kisner P."/>
            <person name="Lance K."/>
            <person name="Lara M."/>
            <person name="Lee W."/>
            <person name="Lennon N."/>
            <person name="Letendre F."/>
            <person name="LeVine R."/>
            <person name="Lipovsky A."/>
            <person name="Liu X."/>
            <person name="Liu J."/>
            <person name="Liu S."/>
            <person name="Lokyitsang T."/>
            <person name="Lokyitsang Y."/>
            <person name="Lubonja R."/>
            <person name="Lui A."/>
            <person name="MacDonald P."/>
            <person name="Magnisalis V."/>
            <person name="Maru K."/>
            <person name="Matthews C."/>
            <person name="McCusker W."/>
            <person name="McDonough S."/>
            <person name="Mehta T."/>
            <person name="Meldrim J."/>
            <person name="Meneus L."/>
            <person name="Mihai O."/>
            <person name="Mihalev A."/>
            <person name="Mihova T."/>
            <person name="Mittelman R."/>
            <person name="Mlenga V."/>
            <person name="Montmayeur A."/>
            <person name="Mulrain L."/>
            <person name="Navidi A."/>
            <person name="Naylor J."/>
            <person name="Negash T."/>
            <person name="Nguyen T."/>
            <person name="Nguyen N."/>
            <person name="Nicol R."/>
            <person name="Norbu C."/>
            <person name="Norbu N."/>
            <person name="Novod N."/>
            <person name="O'Neill B."/>
            <person name="Osman S."/>
            <person name="Markiewicz E."/>
            <person name="Oyono O.L."/>
            <person name="Patti C."/>
            <person name="Phunkhang P."/>
            <person name="Pierre F."/>
            <person name="Priest M."/>
            <person name="Raghuraman S."/>
            <person name="Rege F."/>
            <person name="Reyes R."/>
            <person name="Rise C."/>
            <person name="Rogov P."/>
            <person name="Ross K."/>
            <person name="Ryan E."/>
            <person name="Settipalli S."/>
            <person name="Shea T."/>
            <person name="Sherpa N."/>
            <person name="Shi L."/>
            <person name="Shih D."/>
            <person name="Sparrow T."/>
            <person name="Spaulding J."/>
            <person name="Stalker J."/>
            <person name="Stange-Thomann N."/>
            <person name="Stavropoulos S."/>
            <person name="Stone C."/>
            <person name="Strader C."/>
            <person name="Tesfaye S."/>
            <person name="Thomson T."/>
            <person name="Thoulutsang Y."/>
            <person name="Thoulutsang D."/>
            <person name="Topham K."/>
            <person name="Topping I."/>
            <person name="Tsamla T."/>
            <person name="Vassiliev H."/>
            <person name="Vo A."/>
            <person name="Wangchuk T."/>
            <person name="Wangdi T."/>
            <person name="Weiand M."/>
            <person name="Wilkinson J."/>
            <person name="Wilson A."/>
            <person name="Yadav S."/>
            <person name="Young G."/>
            <person name="Yu Q."/>
            <person name="Zembek L."/>
            <person name="Zhong D."/>
            <person name="Zimmer A."/>
            <person name="Zwirko Z."/>
            <person name="Jaffe D.B."/>
            <person name="Alvarez P."/>
            <person name="Brockman W."/>
            <person name="Butler J."/>
            <person name="Chin C."/>
            <person name="Gnerre S."/>
            <person name="Grabherr M."/>
            <person name="Kleber M."/>
            <person name="Mauceli E."/>
            <person name="MacCallum I."/>
        </authorList>
    </citation>
    <scope>NUCLEOTIDE SEQUENCE [LARGE SCALE GENOMIC DNA]</scope>
    <source>
        <strain evidence="4">Tucson 14024-0371.13</strain>
    </source>
</reference>
<dbReference type="Pfam" id="PF00665">
    <property type="entry name" value="rve"/>
    <property type="match status" value="1"/>
</dbReference>
<feature type="domain" description="Integrase catalytic" evidence="2">
    <location>
        <begin position="351"/>
        <end position="439"/>
    </location>
</feature>
<dbReference type="EMBL" id="CH902649">
    <property type="protein sequence ID" value="KPU81756.1"/>
    <property type="molecule type" value="Genomic_DNA"/>
</dbReference>
<dbReference type="Gene3D" id="3.30.420.10">
    <property type="entry name" value="Ribonuclease H-like superfamily/Ribonuclease H"/>
    <property type="match status" value="1"/>
</dbReference>
<dbReference type="InterPro" id="IPR039537">
    <property type="entry name" value="Retrotran_Ty1/copia-like"/>
</dbReference>
<dbReference type="PANTHER" id="PTHR42648">
    <property type="entry name" value="TRANSPOSASE, PUTATIVE-RELATED"/>
    <property type="match status" value="1"/>
</dbReference>
<feature type="region of interest" description="Disordered" evidence="1">
    <location>
        <begin position="562"/>
        <end position="624"/>
    </location>
</feature>
<dbReference type="InterPro" id="IPR036397">
    <property type="entry name" value="RNaseH_sf"/>
</dbReference>
<dbReference type="OrthoDB" id="430476at2759"/>
<dbReference type="GO" id="GO:0003676">
    <property type="term" value="F:nucleic acid binding"/>
    <property type="evidence" value="ECO:0007669"/>
    <property type="project" value="InterPro"/>
</dbReference>
<dbReference type="Pfam" id="PF25597">
    <property type="entry name" value="SH3_retrovirus"/>
    <property type="match status" value="1"/>
</dbReference>
<dbReference type="InterPro" id="IPR036875">
    <property type="entry name" value="Znf_CCHC_sf"/>
</dbReference>
<gene>
    <name evidence="3" type="primary">Dana\GF21660</name>
    <name evidence="3" type="synonym">dana_GLEANR_5376</name>
    <name evidence="3" type="ORF">GF21660</name>
</gene>
<dbReference type="Gene3D" id="4.10.60.10">
    <property type="entry name" value="Zinc finger, CCHC-type"/>
    <property type="match status" value="1"/>
</dbReference>
<evidence type="ECO:0000313" key="3">
    <source>
        <dbReference type="EMBL" id="KPU81756.1"/>
    </source>
</evidence>
<dbReference type="InterPro" id="IPR012337">
    <property type="entry name" value="RNaseH-like_sf"/>
</dbReference>
<feature type="region of interest" description="Disordered" evidence="1">
    <location>
        <begin position="108"/>
        <end position="141"/>
    </location>
</feature>
<organism evidence="3 4">
    <name type="scientific">Drosophila ananassae</name>
    <name type="common">Fruit fly</name>
    <dbReference type="NCBI Taxonomy" id="7217"/>
    <lineage>
        <taxon>Eukaryota</taxon>
        <taxon>Metazoa</taxon>
        <taxon>Ecdysozoa</taxon>
        <taxon>Arthropoda</taxon>
        <taxon>Hexapoda</taxon>
        <taxon>Insecta</taxon>
        <taxon>Pterygota</taxon>
        <taxon>Neoptera</taxon>
        <taxon>Endopterygota</taxon>
        <taxon>Diptera</taxon>
        <taxon>Brachycera</taxon>
        <taxon>Muscomorpha</taxon>
        <taxon>Ephydroidea</taxon>
        <taxon>Drosophilidae</taxon>
        <taxon>Drosophila</taxon>
        <taxon>Sophophora</taxon>
    </lineage>
</organism>
<dbReference type="SUPFAM" id="SSF57756">
    <property type="entry name" value="Retrovirus zinc finger-like domains"/>
    <property type="match status" value="1"/>
</dbReference>
<dbReference type="Pfam" id="PF14223">
    <property type="entry name" value="Retrotran_gag_2"/>
    <property type="match status" value="1"/>
</dbReference>
<evidence type="ECO:0000259" key="2">
    <source>
        <dbReference type="PROSITE" id="PS50994"/>
    </source>
</evidence>
<evidence type="ECO:0000313" key="4">
    <source>
        <dbReference type="Proteomes" id="UP000007801"/>
    </source>
</evidence>
<proteinExistence type="predicted"/>
<keyword evidence="4" id="KW-1185">Reference proteome</keyword>
<evidence type="ECO:0000256" key="1">
    <source>
        <dbReference type="SAM" id="MobiDB-lite"/>
    </source>
</evidence>
<dbReference type="InterPro" id="IPR001584">
    <property type="entry name" value="Integrase_cat-core"/>
</dbReference>
<dbReference type="InterPro" id="IPR057670">
    <property type="entry name" value="SH3_retrovirus"/>
</dbReference>
<dbReference type="STRING" id="7217.A0A0N8P252"/>
<sequence>MDLAKHVTKLSGATDWPIWKRKIRDLIHYHDGALDALDGKIVKPDPLPEGASTADKKKHKEKSDFFRKANSYAKSMITTAVTDSVYQKIMDKETAHDTWEALKNQFEATAKDQNKRNDEKESQEAFSTTAKKEHHQDSGASGRRFDTCRYCKKKGHWVRNCIKWKKDGRPKPSYQNAEQGNCAEPTVTLVSVHNGVFAAEANSGDDWWIDNGATKHVVKTAKYFEHFEKFENPILAAQDNNPSSRFESSATECTLKINDKIVLVGARKVGGTLYRAAIEPILPERNVEVNVATSETSILQLYHERWGHQDKNHIKDMLKREMGIQVKLESSFSEPCTLGKAHRLPFGTRKPATKPGELMSGDVCGPFEDSFQKKRYLVVFKDHFTRFRYGYIVKQKSEVKDVLRHMVSHAKQQGHTIREFLSDNGGEFDCAGVRETLQEAEAIWAELVSTAVYVLNRTGKSSLEGLSPYQLWLGKKRRIKHLRIVGSTSYVHIPCQKRKKMDEKAEKGYLVGYDGDERYRIYLPEKHKVVVSRDVKFQEKFSNCEPGVNLPFQDFGSKDVVEDKEEEDANLHKSEDEDTLQEQDLSKDTAETGSEDNYETGVETSFDEENNKRKMQSMRLRDRSKLKRPEHMDDYVAAAENFVLESPDSFHEAINSNGSELFCLANVVDYFDNFGFDSILSTNWRESSINGKDKRKVVTVEELRGVAQKLVPNKAPDPDAVPNRTLRIVLALISEIVAAMHNQWLRE</sequence>
<dbReference type="GO" id="GO:0015074">
    <property type="term" value="P:DNA integration"/>
    <property type="evidence" value="ECO:0007669"/>
    <property type="project" value="InterPro"/>
</dbReference>
<dbReference type="AlphaFoldDB" id="A0A0N8P252"/>
<dbReference type="PROSITE" id="PS50994">
    <property type="entry name" value="INTEGRASE"/>
    <property type="match status" value="1"/>
</dbReference>
<protein>
    <recommendedName>
        <fullName evidence="2">Integrase catalytic domain-containing protein</fullName>
    </recommendedName>
</protein>
<feature type="compositionally biased region" description="Basic and acidic residues" evidence="1">
    <location>
        <begin position="109"/>
        <end position="123"/>
    </location>
</feature>
<dbReference type="PANTHER" id="PTHR42648:SF26">
    <property type="entry name" value="INTEGRASE CATALYTIC DOMAIN-CONTAINING PROTEIN"/>
    <property type="match status" value="1"/>
</dbReference>
<accession>A0A0N8P252</accession>
<dbReference type="SUPFAM" id="SSF53098">
    <property type="entry name" value="Ribonuclease H-like"/>
    <property type="match status" value="1"/>
</dbReference>
<name>A0A0N8P252_DROAN</name>
<dbReference type="GO" id="GO:0008270">
    <property type="term" value="F:zinc ion binding"/>
    <property type="evidence" value="ECO:0007669"/>
    <property type="project" value="InterPro"/>
</dbReference>